<dbReference type="EMBL" id="JBHUIJ010000022">
    <property type="protein sequence ID" value="MFD2238876.1"/>
    <property type="molecule type" value="Genomic_DNA"/>
</dbReference>
<proteinExistence type="predicted"/>
<dbReference type="Proteomes" id="UP001597371">
    <property type="component" value="Unassembled WGS sequence"/>
</dbReference>
<feature type="compositionally biased region" description="Low complexity" evidence="1">
    <location>
        <begin position="17"/>
        <end position="41"/>
    </location>
</feature>
<feature type="compositionally biased region" description="Low complexity" evidence="1">
    <location>
        <begin position="232"/>
        <end position="250"/>
    </location>
</feature>
<evidence type="ECO:0000313" key="2">
    <source>
        <dbReference type="EMBL" id="MFD2238876.1"/>
    </source>
</evidence>
<accession>A0ABW5CQK4</accession>
<evidence type="ECO:0000313" key="3">
    <source>
        <dbReference type="Proteomes" id="UP001597371"/>
    </source>
</evidence>
<feature type="compositionally biased region" description="Low complexity" evidence="1">
    <location>
        <begin position="178"/>
        <end position="192"/>
    </location>
</feature>
<feature type="compositionally biased region" description="Basic and acidic residues" evidence="1">
    <location>
        <begin position="266"/>
        <end position="275"/>
    </location>
</feature>
<reference evidence="3" key="1">
    <citation type="journal article" date="2019" name="Int. J. Syst. Evol. Microbiol.">
        <title>The Global Catalogue of Microorganisms (GCM) 10K type strain sequencing project: providing services to taxonomists for standard genome sequencing and annotation.</title>
        <authorList>
            <consortium name="The Broad Institute Genomics Platform"/>
            <consortium name="The Broad Institute Genome Sequencing Center for Infectious Disease"/>
            <person name="Wu L."/>
            <person name="Ma J."/>
        </authorList>
    </citation>
    <scope>NUCLEOTIDE SEQUENCE [LARGE SCALE GENOMIC DNA]</scope>
    <source>
        <strain evidence="3">ZS-35-S2</strain>
    </source>
</reference>
<gene>
    <name evidence="2" type="ORF">ACFSKQ_15585</name>
</gene>
<protein>
    <recommendedName>
        <fullName evidence="4">Nutrient deprivation-induced protein</fullName>
    </recommendedName>
</protein>
<sequence length="275" mass="27331">MVSNPNIPQPPDEAKADAGALRDAASREASSAKAEAQKAGATLRDEASRLASDAKDKAFEGAESGKAYAASSLNDFTAAIKKASEELGARDQSMAANLVREAASGLEQVSGAIEGKSIKELTGSVAGFARRQPAAFLIGAALAGVAIGRFAKASGEHDERDYPGADERPDYGRPAPRSPGYGASSSGTSGFAGEERSAPVSGSAGTGTSATGSPAAFGSATPKPSSSVSGAPGRETPGETTTPGSTSTPGVARTAITPATSGFGVADKKGDSHER</sequence>
<evidence type="ECO:0008006" key="4">
    <source>
        <dbReference type="Google" id="ProtNLM"/>
    </source>
</evidence>
<feature type="compositionally biased region" description="Low complexity" evidence="1">
    <location>
        <begin position="201"/>
        <end position="221"/>
    </location>
</feature>
<feature type="region of interest" description="Disordered" evidence="1">
    <location>
        <begin position="153"/>
        <end position="275"/>
    </location>
</feature>
<evidence type="ECO:0000256" key="1">
    <source>
        <dbReference type="SAM" id="MobiDB-lite"/>
    </source>
</evidence>
<organism evidence="2 3">
    <name type="scientific">Aureimonas populi</name>
    <dbReference type="NCBI Taxonomy" id="1701758"/>
    <lineage>
        <taxon>Bacteria</taxon>
        <taxon>Pseudomonadati</taxon>
        <taxon>Pseudomonadota</taxon>
        <taxon>Alphaproteobacteria</taxon>
        <taxon>Hyphomicrobiales</taxon>
        <taxon>Aurantimonadaceae</taxon>
        <taxon>Aureimonas</taxon>
    </lineage>
</organism>
<feature type="region of interest" description="Disordered" evidence="1">
    <location>
        <begin position="1"/>
        <end position="47"/>
    </location>
</feature>
<comment type="caution">
    <text evidence="2">The sequence shown here is derived from an EMBL/GenBank/DDBJ whole genome shotgun (WGS) entry which is preliminary data.</text>
</comment>
<name>A0ABW5CQK4_9HYPH</name>
<keyword evidence="3" id="KW-1185">Reference proteome</keyword>
<feature type="compositionally biased region" description="Basic and acidic residues" evidence="1">
    <location>
        <begin position="154"/>
        <end position="171"/>
    </location>
</feature>
<dbReference type="RefSeq" id="WP_209737329.1">
    <property type="nucleotide sequence ID" value="NZ_CP072611.1"/>
</dbReference>